<feature type="signal peptide" evidence="1">
    <location>
        <begin position="1"/>
        <end position="19"/>
    </location>
</feature>
<proteinExistence type="predicted"/>
<dbReference type="AlphaFoldDB" id="A0A1I2B0D6"/>
<evidence type="ECO:0000256" key="1">
    <source>
        <dbReference type="SAM" id="SignalP"/>
    </source>
</evidence>
<keyword evidence="1" id="KW-0732">Signal</keyword>
<dbReference type="Proteomes" id="UP000199513">
    <property type="component" value="Unassembled WGS sequence"/>
</dbReference>
<dbReference type="PROSITE" id="PS51257">
    <property type="entry name" value="PROKAR_LIPOPROTEIN"/>
    <property type="match status" value="1"/>
</dbReference>
<name>A0A1I2B0D6_9BACT</name>
<feature type="chain" id="PRO_5011733039" description="Lipoprotein" evidence="1">
    <location>
        <begin position="20"/>
        <end position="181"/>
    </location>
</feature>
<gene>
    <name evidence="2" type="ORF">SAMN04488541_100251</name>
</gene>
<organism evidence="2 3">
    <name type="scientific">Thermoflexibacter ruber</name>
    <dbReference type="NCBI Taxonomy" id="1003"/>
    <lineage>
        <taxon>Bacteria</taxon>
        <taxon>Pseudomonadati</taxon>
        <taxon>Bacteroidota</taxon>
        <taxon>Cytophagia</taxon>
        <taxon>Cytophagales</taxon>
        <taxon>Thermoflexibacteraceae</taxon>
        <taxon>Thermoflexibacter</taxon>
    </lineage>
</organism>
<reference evidence="2 3" key="1">
    <citation type="submission" date="2016-10" db="EMBL/GenBank/DDBJ databases">
        <authorList>
            <person name="de Groot N.N."/>
        </authorList>
    </citation>
    <scope>NUCLEOTIDE SEQUENCE [LARGE SCALE GENOMIC DNA]</scope>
    <source>
        <strain>GEY</strain>
        <strain evidence="3">DSM 9560</strain>
    </source>
</reference>
<evidence type="ECO:0000313" key="2">
    <source>
        <dbReference type="EMBL" id="SFE48630.1"/>
    </source>
</evidence>
<dbReference type="EMBL" id="FONY01000002">
    <property type="protein sequence ID" value="SFE48630.1"/>
    <property type="molecule type" value="Genomic_DNA"/>
</dbReference>
<sequence length="181" mass="20385">MNTTKIIILLCFLSLLATACFKEPNYADTPAIAFESIRNVPINNGSDSVIITIAYQDGDGDMGLSSTDTMPPFQRLVSGQPNQFYNNYFLNIYKKVRGSYVPVRFVEPSFTLNGRYPRLNGSRKSAIEGTLKYSFVFFYVFSNAYTPSISRNDTVKFDVQVVDRALNKSNIVETQEIIIGR</sequence>
<keyword evidence="3" id="KW-1185">Reference proteome</keyword>
<accession>A0A1I2B0D6</accession>
<dbReference type="STRING" id="1003.SAMN04488541_100251"/>
<evidence type="ECO:0008006" key="4">
    <source>
        <dbReference type="Google" id="ProtNLM"/>
    </source>
</evidence>
<evidence type="ECO:0000313" key="3">
    <source>
        <dbReference type="Proteomes" id="UP000199513"/>
    </source>
</evidence>
<protein>
    <recommendedName>
        <fullName evidence="4">Lipoprotein</fullName>
    </recommendedName>
</protein>